<accession>A0A1Y6CWE3</accession>
<gene>
    <name evidence="1" type="ORF">SAMN02949497_2328</name>
</gene>
<reference evidence="1 2" key="1">
    <citation type="submission" date="2016-12" db="EMBL/GenBank/DDBJ databases">
        <authorList>
            <person name="Song W.-J."/>
            <person name="Kurnit D.M."/>
        </authorList>
    </citation>
    <scope>NUCLEOTIDE SEQUENCE [LARGE SCALE GENOMIC DNA]</scope>
    <source>
        <strain evidence="1 2">175</strain>
    </source>
</reference>
<evidence type="ECO:0000313" key="1">
    <source>
        <dbReference type="EMBL" id="SMF94989.1"/>
    </source>
</evidence>
<proteinExistence type="predicted"/>
<organism evidence="1 2">
    <name type="scientific">Methylomagnum ishizawai</name>
    <dbReference type="NCBI Taxonomy" id="1760988"/>
    <lineage>
        <taxon>Bacteria</taxon>
        <taxon>Pseudomonadati</taxon>
        <taxon>Pseudomonadota</taxon>
        <taxon>Gammaproteobacteria</taxon>
        <taxon>Methylococcales</taxon>
        <taxon>Methylococcaceae</taxon>
        <taxon>Methylomagnum</taxon>
    </lineage>
</organism>
<dbReference type="EMBL" id="FXAM01000001">
    <property type="protein sequence ID" value="SMF94989.1"/>
    <property type="molecule type" value="Genomic_DNA"/>
</dbReference>
<evidence type="ECO:0000313" key="2">
    <source>
        <dbReference type="Proteomes" id="UP000192923"/>
    </source>
</evidence>
<dbReference type="AlphaFoldDB" id="A0A1Y6CWE3"/>
<keyword evidence="2" id="KW-1185">Reference proteome</keyword>
<sequence length="265" mass="29994">MHHAIPDPDSARQTLKPFFPAQHFPRLGTHIKQRLAPQFHNWNQGQPEIMAVRRDSAHLRPCLHHAGRHLPLAVVGQVAYGPGAGHSYFGIHRHGKFPGEESHTYLYHATPGRVLKNGQAADYFRIDHVRGKPSLYAFWLLNWPISHQAADEIHRRWQEQRYRVRNEHDFDCASFVTDIAKHVASLGSDPNMPFTLSTPSNTIKRGHPEDRGMRAILRHAHRPPAALLFILDPGTYESVAWNGHIGDDGGWVIDADSPVFNVTSQ</sequence>
<name>A0A1Y6CWE3_9GAMM</name>
<dbReference type="OrthoDB" id="9824569at2"/>
<dbReference type="RefSeq" id="WP_085212836.1">
    <property type="nucleotide sequence ID" value="NZ_FXAM01000001.1"/>
</dbReference>
<dbReference type="Proteomes" id="UP000192923">
    <property type="component" value="Unassembled WGS sequence"/>
</dbReference>
<protein>
    <submittedName>
        <fullName evidence="1">Uncharacterized protein</fullName>
    </submittedName>
</protein>